<name>A0A392SG99_9FABA</name>
<keyword evidence="2" id="KW-1185">Reference proteome</keyword>
<dbReference type="Proteomes" id="UP000265520">
    <property type="component" value="Unassembled WGS sequence"/>
</dbReference>
<protein>
    <submittedName>
        <fullName evidence="1">Uncharacterized protein</fullName>
    </submittedName>
</protein>
<accession>A0A392SG99</accession>
<reference evidence="1 2" key="1">
    <citation type="journal article" date="2018" name="Front. Plant Sci.">
        <title>Red Clover (Trifolium pratense) and Zigzag Clover (T. medium) - A Picture of Genomic Similarities and Differences.</title>
        <authorList>
            <person name="Dluhosova J."/>
            <person name="Istvanek J."/>
            <person name="Nedelnik J."/>
            <person name="Repkova J."/>
        </authorList>
    </citation>
    <scope>NUCLEOTIDE SEQUENCE [LARGE SCALE GENOMIC DNA]</scope>
    <source>
        <strain evidence="2">cv. 10/8</strain>
        <tissue evidence="1">Leaf</tissue>
    </source>
</reference>
<evidence type="ECO:0000313" key="2">
    <source>
        <dbReference type="Proteomes" id="UP000265520"/>
    </source>
</evidence>
<proteinExistence type="predicted"/>
<feature type="non-terminal residue" evidence="1">
    <location>
        <position position="1"/>
    </location>
</feature>
<comment type="caution">
    <text evidence="1">The sequence shown here is derived from an EMBL/GenBank/DDBJ whole genome shotgun (WGS) entry which is preliminary data.</text>
</comment>
<sequence length="39" mass="4345">STAEVSIHRTTMLSIVARWQIKDKAAVTSKIIAPRYQSS</sequence>
<organism evidence="1 2">
    <name type="scientific">Trifolium medium</name>
    <dbReference type="NCBI Taxonomy" id="97028"/>
    <lineage>
        <taxon>Eukaryota</taxon>
        <taxon>Viridiplantae</taxon>
        <taxon>Streptophyta</taxon>
        <taxon>Embryophyta</taxon>
        <taxon>Tracheophyta</taxon>
        <taxon>Spermatophyta</taxon>
        <taxon>Magnoliopsida</taxon>
        <taxon>eudicotyledons</taxon>
        <taxon>Gunneridae</taxon>
        <taxon>Pentapetalae</taxon>
        <taxon>rosids</taxon>
        <taxon>fabids</taxon>
        <taxon>Fabales</taxon>
        <taxon>Fabaceae</taxon>
        <taxon>Papilionoideae</taxon>
        <taxon>50 kb inversion clade</taxon>
        <taxon>NPAAA clade</taxon>
        <taxon>Hologalegina</taxon>
        <taxon>IRL clade</taxon>
        <taxon>Trifolieae</taxon>
        <taxon>Trifolium</taxon>
    </lineage>
</organism>
<evidence type="ECO:0000313" key="1">
    <source>
        <dbReference type="EMBL" id="MCI46990.1"/>
    </source>
</evidence>
<dbReference type="EMBL" id="LXQA010365748">
    <property type="protein sequence ID" value="MCI46990.1"/>
    <property type="molecule type" value="Genomic_DNA"/>
</dbReference>
<dbReference type="AlphaFoldDB" id="A0A392SG99"/>